<accession>A0A8J7YFI1</accession>
<feature type="transmembrane region" description="Helical" evidence="1">
    <location>
        <begin position="69"/>
        <end position="85"/>
    </location>
</feature>
<evidence type="ECO:0000313" key="3">
    <source>
        <dbReference type="Proteomes" id="UP000783863"/>
    </source>
</evidence>
<dbReference type="AlphaFoldDB" id="A0A8J7YFI1"/>
<feature type="transmembrane region" description="Helical" evidence="1">
    <location>
        <begin position="91"/>
        <end position="113"/>
    </location>
</feature>
<sequence length="116" mass="12091">MDTGPTRLVQEGTRYVEALAVAAAFLHGGQDLMRGEPAALGLPAWLFAAGFFVYALALAHCARRPRVRVALTGAVPVGIGLFHLVDTHSGGFFVPITYATLLFGGGVLALAALGRD</sequence>
<name>A0A8J7YFI1_9EURY</name>
<organism evidence="2 3">
    <name type="scientific">Haloarcula salinisoli</name>
    <dbReference type="NCBI Taxonomy" id="2487746"/>
    <lineage>
        <taxon>Archaea</taxon>
        <taxon>Methanobacteriati</taxon>
        <taxon>Methanobacteriota</taxon>
        <taxon>Stenosarchaea group</taxon>
        <taxon>Halobacteria</taxon>
        <taxon>Halobacteriales</taxon>
        <taxon>Haloarculaceae</taxon>
        <taxon>Haloarcula</taxon>
    </lineage>
</organism>
<keyword evidence="1" id="KW-1133">Transmembrane helix</keyword>
<feature type="transmembrane region" description="Helical" evidence="1">
    <location>
        <begin position="42"/>
        <end position="62"/>
    </location>
</feature>
<reference evidence="2" key="1">
    <citation type="submission" date="2021-06" db="EMBL/GenBank/DDBJ databases">
        <title>Halomicroarcula sp. F24A a new haloarchaeum isolated from saline soil.</title>
        <authorList>
            <person name="Duran-Viseras A."/>
            <person name="Sanchez-Porro C."/>
            <person name="Ventosa A."/>
        </authorList>
    </citation>
    <scope>NUCLEOTIDE SEQUENCE</scope>
    <source>
        <strain evidence="2">F24A</strain>
    </source>
</reference>
<evidence type="ECO:0000256" key="1">
    <source>
        <dbReference type="SAM" id="Phobius"/>
    </source>
</evidence>
<dbReference type="RefSeq" id="WP_220588746.1">
    <property type="nucleotide sequence ID" value="NZ_RKLQ01000002.1"/>
</dbReference>
<dbReference type="EMBL" id="RKLQ01000002">
    <property type="protein sequence ID" value="MBX0304532.1"/>
    <property type="molecule type" value="Genomic_DNA"/>
</dbReference>
<dbReference type="Proteomes" id="UP000783863">
    <property type="component" value="Unassembled WGS sequence"/>
</dbReference>
<keyword evidence="3" id="KW-1185">Reference proteome</keyword>
<protein>
    <submittedName>
        <fullName evidence="2">Uncharacterized protein</fullName>
    </submittedName>
</protein>
<gene>
    <name evidence="2" type="ORF">EGD98_12715</name>
</gene>
<proteinExistence type="predicted"/>
<keyword evidence="1" id="KW-0812">Transmembrane</keyword>
<comment type="caution">
    <text evidence="2">The sequence shown here is derived from an EMBL/GenBank/DDBJ whole genome shotgun (WGS) entry which is preliminary data.</text>
</comment>
<evidence type="ECO:0000313" key="2">
    <source>
        <dbReference type="EMBL" id="MBX0304532.1"/>
    </source>
</evidence>
<keyword evidence="1" id="KW-0472">Membrane</keyword>